<accession>A0A3M6Q2W6</accession>
<keyword evidence="1" id="KW-1133">Transmembrane helix</keyword>
<feature type="transmembrane region" description="Helical" evidence="1">
    <location>
        <begin position="74"/>
        <end position="93"/>
    </location>
</feature>
<feature type="transmembrane region" description="Helical" evidence="1">
    <location>
        <begin position="212"/>
        <end position="230"/>
    </location>
</feature>
<dbReference type="InterPro" id="IPR004711">
    <property type="entry name" value="Benzoate_Transporter"/>
</dbReference>
<evidence type="ECO:0000256" key="1">
    <source>
        <dbReference type="SAM" id="Phobius"/>
    </source>
</evidence>
<keyword evidence="3" id="KW-1185">Reference proteome</keyword>
<dbReference type="EMBL" id="RDQL01000015">
    <property type="protein sequence ID" value="RMW97569.1"/>
    <property type="molecule type" value="Genomic_DNA"/>
</dbReference>
<dbReference type="PANTHER" id="PTHR30199:SF0">
    <property type="entry name" value="INNER MEMBRANE PROTEIN YDCO"/>
    <property type="match status" value="1"/>
</dbReference>
<reference evidence="2 3" key="1">
    <citation type="submission" date="2018-10" db="EMBL/GenBank/DDBJ databases">
        <title>Comamonadaceae CDC group NO-1 genome sequencing and assembly.</title>
        <authorList>
            <person name="Bernier A.-M."/>
            <person name="Bernard K."/>
        </authorList>
    </citation>
    <scope>NUCLEOTIDE SEQUENCE [LARGE SCALE GENOMIC DNA]</scope>
    <source>
        <strain evidence="2 3">NML161473</strain>
    </source>
</reference>
<sequence length="399" mass="41323">MRQLWRDLSASTVIAGFVAVLVAFTSSTAIIYQAAQALGATPEHITSWIWAISLGCGLVALVPSLLLKKPVMSGWSVPGAVVIATTAASGNGFTLAQGVGAFMMSAALIVLVGATGWFERAMGRIPLALANALLAGVLGRFALDGFATAQTAPVMLALMLLAYLAARRWLPRYAVIVTLLAGLAHASLSGRMQWAAIGALELASPVFTWPEFTFSAFVSITLPLFIVTMASQNLPGVAVMRATGYFMPVSGLITLTGLVTFVLAPFGCYSVNLSSITAAICMGPGAHEDPARRYTGAVVCGLLYLLVACFAGVLTGLLLAFPKELVLAIAGIALLGSIGSGLAQAMADESQREAALISFLITLSGVSLAGIGSAFWGVVAGVTALFVQQYRAKPSHTNH</sequence>
<feature type="transmembrane region" description="Helical" evidence="1">
    <location>
        <begin position="125"/>
        <end position="143"/>
    </location>
</feature>
<keyword evidence="1" id="KW-0472">Membrane</keyword>
<feature type="transmembrane region" description="Helical" evidence="1">
    <location>
        <begin position="99"/>
        <end position="118"/>
    </location>
</feature>
<feature type="transmembrane region" description="Helical" evidence="1">
    <location>
        <begin position="242"/>
        <end position="264"/>
    </location>
</feature>
<proteinExistence type="predicted"/>
<feature type="transmembrane region" description="Helical" evidence="1">
    <location>
        <begin position="12"/>
        <end position="35"/>
    </location>
</feature>
<organism evidence="2 3">
    <name type="scientific">Allofranklinella schreckenbergeri</name>
    <dbReference type="NCBI Taxonomy" id="1076744"/>
    <lineage>
        <taxon>Bacteria</taxon>
        <taxon>Pseudomonadati</taxon>
        <taxon>Pseudomonadota</taxon>
        <taxon>Betaproteobacteria</taxon>
        <taxon>Burkholderiales</taxon>
        <taxon>Comamonadaceae</taxon>
        <taxon>Allofranklinella</taxon>
    </lineage>
</organism>
<feature type="transmembrane region" description="Helical" evidence="1">
    <location>
        <begin position="294"/>
        <end position="318"/>
    </location>
</feature>
<evidence type="ECO:0000313" key="3">
    <source>
        <dbReference type="Proteomes" id="UP000267035"/>
    </source>
</evidence>
<keyword evidence="1" id="KW-0812">Transmembrane</keyword>
<gene>
    <name evidence="2" type="primary">benE</name>
    <name evidence="2" type="ORF">EBQ25_10220</name>
</gene>
<dbReference type="RefSeq" id="WP_122254434.1">
    <property type="nucleotide sequence ID" value="NZ_RDQL01000015.1"/>
</dbReference>
<dbReference type="Proteomes" id="UP000267035">
    <property type="component" value="Unassembled WGS sequence"/>
</dbReference>
<feature type="transmembrane region" description="Helical" evidence="1">
    <location>
        <begin position="359"/>
        <end position="387"/>
    </location>
</feature>
<dbReference type="GO" id="GO:0005886">
    <property type="term" value="C:plasma membrane"/>
    <property type="evidence" value="ECO:0007669"/>
    <property type="project" value="TreeGrafter"/>
</dbReference>
<dbReference type="GO" id="GO:0042925">
    <property type="term" value="F:benzoate transmembrane transporter activity"/>
    <property type="evidence" value="ECO:0007669"/>
    <property type="project" value="InterPro"/>
</dbReference>
<feature type="transmembrane region" description="Helical" evidence="1">
    <location>
        <begin position="325"/>
        <end position="347"/>
    </location>
</feature>
<evidence type="ECO:0000313" key="2">
    <source>
        <dbReference type="EMBL" id="RMW97569.1"/>
    </source>
</evidence>
<feature type="transmembrane region" description="Helical" evidence="1">
    <location>
        <begin position="149"/>
        <end position="166"/>
    </location>
</feature>
<name>A0A3M6Q2W6_9BURK</name>
<dbReference type="AlphaFoldDB" id="A0A3M6Q2W6"/>
<protein>
    <submittedName>
        <fullName evidence="2">Benzoate transporter BenE</fullName>
    </submittedName>
</protein>
<comment type="caution">
    <text evidence="2">The sequence shown here is derived from an EMBL/GenBank/DDBJ whole genome shotgun (WGS) entry which is preliminary data.</text>
</comment>
<dbReference type="NCBIfam" id="TIGR00843">
    <property type="entry name" value="benE"/>
    <property type="match status" value="1"/>
</dbReference>
<dbReference type="Pfam" id="PF03594">
    <property type="entry name" value="BenE"/>
    <property type="match status" value="1"/>
</dbReference>
<feature type="transmembrane region" description="Helical" evidence="1">
    <location>
        <begin position="173"/>
        <end position="192"/>
    </location>
</feature>
<dbReference type="PANTHER" id="PTHR30199">
    <property type="entry name" value="MFS FAMILY TRANSPORTER, PREDICTED SUBSTRATE BENZOATE"/>
    <property type="match status" value="1"/>
</dbReference>
<feature type="transmembrane region" description="Helical" evidence="1">
    <location>
        <begin position="47"/>
        <end position="67"/>
    </location>
</feature>